<dbReference type="PANTHER" id="PTHR30388:SF4">
    <property type="entry name" value="MOLYBDENUM COFACTOR INSERTION CHAPERONE PAOD"/>
    <property type="match status" value="1"/>
</dbReference>
<dbReference type="EMBL" id="JAMZFT010000001">
    <property type="protein sequence ID" value="MCP1336044.1"/>
    <property type="molecule type" value="Genomic_DNA"/>
</dbReference>
<reference evidence="2" key="1">
    <citation type="submission" date="2022-06" db="EMBL/GenBank/DDBJ databases">
        <title>Isolation and Genomics of Futiania mangrovii gen. nov., sp. nov., a Rare and Metabolically-versatile member in the Class Alphaproteobacteria.</title>
        <authorList>
            <person name="Liu L."/>
            <person name="Huang W.-C."/>
            <person name="Pan J."/>
            <person name="Li J."/>
            <person name="Huang Y."/>
            <person name="Du H."/>
            <person name="Liu Y."/>
            <person name="Li M."/>
        </authorList>
    </citation>
    <scope>NUCLEOTIDE SEQUENCE</scope>
    <source>
        <strain evidence="2">FT118</strain>
    </source>
</reference>
<dbReference type="AlphaFoldDB" id="A0A9J6P8J8"/>
<organism evidence="2 3">
    <name type="scientific">Futiania mangrovi</name>
    <dbReference type="NCBI Taxonomy" id="2959716"/>
    <lineage>
        <taxon>Bacteria</taxon>
        <taxon>Pseudomonadati</taxon>
        <taxon>Pseudomonadota</taxon>
        <taxon>Alphaproteobacteria</taxon>
        <taxon>Futianiales</taxon>
        <taxon>Futianiaceae</taxon>
        <taxon>Futiania</taxon>
    </lineage>
</organism>
<dbReference type="PANTHER" id="PTHR30388">
    <property type="entry name" value="ALDEHYDE OXIDOREDUCTASE MOLYBDENUM COFACTOR ASSEMBLY PROTEIN"/>
    <property type="match status" value="1"/>
</dbReference>
<dbReference type="InterPro" id="IPR052698">
    <property type="entry name" value="MoCofactor_Util/Proc"/>
</dbReference>
<accession>A0A9J6P8J8</accession>
<evidence type="ECO:0000259" key="1">
    <source>
        <dbReference type="Pfam" id="PF02625"/>
    </source>
</evidence>
<dbReference type="Proteomes" id="UP001055804">
    <property type="component" value="Unassembled WGS sequence"/>
</dbReference>
<proteinExistence type="predicted"/>
<comment type="caution">
    <text evidence="2">The sequence shown here is derived from an EMBL/GenBank/DDBJ whole genome shotgun (WGS) entry which is preliminary data.</text>
</comment>
<protein>
    <submittedName>
        <fullName evidence="2">XdhC family protein</fullName>
    </submittedName>
</protein>
<dbReference type="Pfam" id="PF02625">
    <property type="entry name" value="XdhC_CoxI"/>
    <property type="match status" value="1"/>
</dbReference>
<evidence type="ECO:0000313" key="3">
    <source>
        <dbReference type="Proteomes" id="UP001055804"/>
    </source>
</evidence>
<feature type="domain" description="XdhC- CoxI" evidence="1">
    <location>
        <begin position="26"/>
        <end position="93"/>
    </location>
</feature>
<dbReference type="RefSeq" id="WP_269331964.1">
    <property type="nucleotide sequence ID" value="NZ_JAMZFT010000001.1"/>
</dbReference>
<keyword evidence="3" id="KW-1185">Reference proteome</keyword>
<name>A0A9J6P8J8_9PROT</name>
<sequence>MTDTTTDNNPTGGTAPADVLAEVARWREAGKDAAVATVIQTWGSAPRQAGSMLGISSEGELAGSVSGGCVEGAVLEEALEIMKTGTPKLLTFGVSDDEAWTVGLACGGTIRVFVEKVG</sequence>
<gene>
    <name evidence="2" type="ORF">NJQ99_06465</name>
</gene>
<dbReference type="InterPro" id="IPR003777">
    <property type="entry name" value="XdhC_CoxI"/>
</dbReference>
<evidence type="ECO:0000313" key="2">
    <source>
        <dbReference type="EMBL" id="MCP1336044.1"/>
    </source>
</evidence>